<evidence type="ECO:0000256" key="4">
    <source>
        <dbReference type="ARBA" id="ARBA00022827"/>
    </source>
</evidence>
<protein>
    <submittedName>
        <fullName evidence="9">Choline dehydrogenase</fullName>
    </submittedName>
</protein>
<evidence type="ECO:0000256" key="5">
    <source>
        <dbReference type="PIRSR" id="PIRSR000137-2"/>
    </source>
</evidence>
<dbReference type="PANTHER" id="PTHR11552">
    <property type="entry name" value="GLUCOSE-METHANOL-CHOLINE GMC OXIDOREDUCTASE"/>
    <property type="match status" value="1"/>
</dbReference>
<dbReference type="PIRSF" id="PIRSF000137">
    <property type="entry name" value="Alcohol_oxidase"/>
    <property type="match status" value="1"/>
</dbReference>
<feature type="domain" description="Glucose-methanol-choline oxidoreductase N-terminal" evidence="8">
    <location>
        <begin position="259"/>
        <end position="273"/>
    </location>
</feature>
<dbReference type="SUPFAM" id="SSF54373">
    <property type="entry name" value="FAD-linked reductases, C-terminal domain"/>
    <property type="match status" value="1"/>
</dbReference>
<dbReference type="AlphaFoldDB" id="A0A1G6QVW2"/>
<keyword evidence="10" id="KW-1185">Reference proteome</keyword>
<organism evidence="9 10">
    <name type="scientific">Belnapia rosea</name>
    <dbReference type="NCBI Taxonomy" id="938405"/>
    <lineage>
        <taxon>Bacteria</taxon>
        <taxon>Pseudomonadati</taxon>
        <taxon>Pseudomonadota</taxon>
        <taxon>Alphaproteobacteria</taxon>
        <taxon>Acetobacterales</taxon>
        <taxon>Roseomonadaceae</taxon>
        <taxon>Belnapia</taxon>
    </lineage>
</organism>
<sequence>MSSSGALIEADIVVVGAGSAGCALAARLSADPGLRVLVLEAGRRDRLGITRLPAALLRTIGNPRYDWAYTSEPDPTRGGQSELWPRGRTLGGSSAINGMIYVRGAAADYDAWEAMGCDGWGWRDVLPAFRRLETADAPDATHRGGTGPQRVSALRWRHRLAADFIESGVACGIPRSADLNGPQHEGIGWNQGSIRDGRRHSAYDAFLAPVLGRPNLTVLDDVLVERLTFAGRRTTGLEARRGGVPLQVVARRGVVLTAGAINTPQLLMLSGIGEAEALRRLGIAPVLDAPEVGQNLMEHPGLYVQAEMTEPTANRETTPLRAAWHLARWLVRHDGPVSVPTAQALAFFRSTPEAAEPDLQFHIFPYGSTIGRGGKRVIPRRNLATILMNANFPRSRGWLELRSADPAAPIAIHPRLLDHADDVATLLHGLDWVRRMAGTGPFGAGLRSLIGVPPATAGREADLAYLRAATRPFYHPAGTCRMGPDAGAVVSPDLAVQGMEGLWVADVSVFPRHIAGNTNATALMIGDRAADLIATALRPGAARQAEAVLEAA</sequence>
<dbReference type="Gene3D" id="3.50.50.60">
    <property type="entry name" value="FAD/NAD(P)-binding domain"/>
    <property type="match status" value="1"/>
</dbReference>
<dbReference type="PROSITE" id="PS00623">
    <property type="entry name" value="GMC_OXRED_1"/>
    <property type="match status" value="1"/>
</dbReference>
<evidence type="ECO:0000256" key="1">
    <source>
        <dbReference type="ARBA" id="ARBA00001974"/>
    </source>
</evidence>
<accession>A0A1G6QVW2</accession>
<proteinExistence type="inferred from homology"/>
<evidence type="ECO:0000259" key="8">
    <source>
        <dbReference type="PROSITE" id="PS00624"/>
    </source>
</evidence>
<dbReference type="GO" id="GO:0050660">
    <property type="term" value="F:flavin adenine dinucleotide binding"/>
    <property type="evidence" value="ECO:0007669"/>
    <property type="project" value="InterPro"/>
</dbReference>
<comment type="cofactor">
    <cofactor evidence="1 5">
        <name>FAD</name>
        <dbReference type="ChEBI" id="CHEBI:57692"/>
    </cofactor>
</comment>
<evidence type="ECO:0000313" key="9">
    <source>
        <dbReference type="EMBL" id="SDC95806.1"/>
    </source>
</evidence>
<dbReference type="STRING" id="938405.SAMN02927895_02620"/>
<dbReference type="EMBL" id="FMZX01000003">
    <property type="protein sequence ID" value="SDC95806.1"/>
    <property type="molecule type" value="Genomic_DNA"/>
</dbReference>
<comment type="similarity">
    <text evidence="2 6">Belongs to the GMC oxidoreductase family.</text>
</comment>
<dbReference type="Pfam" id="PF00732">
    <property type="entry name" value="GMC_oxred_N"/>
    <property type="match status" value="1"/>
</dbReference>
<evidence type="ECO:0000256" key="6">
    <source>
        <dbReference type="RuleBase" id="RU003968"/>
    </source>
</evidence>
<dbReference type="SUPFAM" id="SSF51905">
    <property type="entry name" value="FAD/NAD(P)-binding domain"/>
    <property type="match status" value="1"/>
</dbReference>
<dbReference type="RefSeq" id="WP_176849472.1">
    <property type="nucleotide sequence ID" value="NZ_FMZX01000003.1"/>
</dbReference>
<feature type="domain" description="Glucose-methanol-choline oxidoreductase N-terminal" evidence="7">
    <location>
        <begin position="87"/>
        <end position="110"/>
    </location>
</feature>
<dbReference type="InterPro" id="IPR012132">
    <property type="entry name" value="GMC_OxRdtase"/>
</dbReference>
<dbReference type="PROSITE" id="PS00624">
    <property type="entry name" value="GMC_OXRED_2"/>
    <property type="match status" value="1"/>
</dbReference>
<dbReference type="InterPro" id="IPR036188">
    <property type="entry name" value="FAD/NAD-bd_sf"/>
</dbReference>
<keyword evidence="4 5" id="KW-0274">FAD</keyword>
<dbReference type="Gene3D" id="3.30.410.40">
    <property type="match status" value="1"/>
</dbReference>
<dbReference type="InterPro" id="IPR007867">
    <property type="entry name" value="GMC_OxRtase_C"/>
</dbReference>
<dbReference type="InterPro" id="IPR000172">
    <property type="entry name" value="GMC_OxRdtase_N"/>
</dbReference>
<dbReference type="Pfam" id="PF05199">
    <property type="entry name" value="GMC_oxred_C"/>
    <property type="match status" value="1"/>
</dbReference>
<gene>
    <name evidence="9" type="ORF">SAMN04487779_1003183</name>
</gene>
<evidence type="ECO:0000313" key="10">
    <source>
        <dbReference type="Proteomes" id="UP000198925"/>
    </source>
</evidence>
<evidence type="ECO:0000259" key="7">
    <source>
        <dbReference type="PROSITE" id="PS00623"/>
    </source>
</evidence>
<feature type="binding site" evidence="5">
    <location>
        <position position="224"/>
    </location>
    <ligand>
        <name>FAD</name>
        <dbReference type="ChEBI" id="CHEBI:57692"/>
    </ligand>
</feature>
<dbReference type="PANTHER" id="PTHR11552:SF147">
    <property type="entry name" value="CHOLINE DEHYDROGENASE, MITOCHONDRIAL"/>
    <property type="match status" value="1"/>
</dbReference>
<dbReference type="GO" id="GO:0016614">
    <property type="term" value="F:oxidoreductase activity, acting on CH-OH group of donors"/>
    <property type="evidence" value="ECO:0007669"/>
    <property type="project" value="InterPro"/>
</dbReference>
<keyword evidence="3 6" id="KW-0285">Flavoprotein</keyword>
<reference evidence="9 10" key="1">
    <citation type="submission" date="2016-10" db="EMBL/GenBank/DDBJ databases">
        <authorList>
            <person name="de Groot N.N."/>
        </authorList>
    </citation>
    <scope>NUCLEOTIDE SEQUENCE [LARGE SCALE GENOMIC DNA]</scope>
    <source>
        <strain evidence="9 10">CPCC 100156</strain>
    </source>
</reference>
<evidence type="ECO:0000256" key="2">
    <source>
        <dbReference type="ARBA" id="ARBA00010790"/>
    </source>
</evidence>
<name>A0A1G6QVW2_9PROT</name>
<dbReference type="Proteomes" id="UP000198925">
    <property type="component" value="Unassembled WGS sequence"/>
</dbReference>
<evidence type="ECO:0000256" key="3">
    <source>
        <dbReference type="ARBA" id="ARBA00022630"/>
    </source>
</evidence>